<reference evidence="1 2" key="1">
    <citation type="submission" date="2021-03" db="EMBL/GenBank/DDBJ databases">
        <authorList>
            <person name="Kanchanasin P."/>
            <person name="Saeng-In P."/>
            <person name="Phongsopitanun W."/>
            <person name="Yuki M."/>
            <person name="Kudo T."/>
            <person name="Ohkuma M."/>
            <person name="Tanasupawat S."/>
        </authorList>
    </citation>
    <scope>NUCLEOTIDE SEQUENCE [LARGE SCALE GENOMIC DNA]</scope>
    <source>
        <strain evidence="1 2">L46</strain>
    </source>
</reference>
<sequence length="160" mass="17247">MSEPVALPGMDPIDRLAVLEAGLPGAVVGRRRVAAPFDAVWRVIADLENTVPRYEAAVARVRIVEERGEFLRLVVRDAAGREDAVDARLRPGWCLMQSATVVVAFAARPVDGETLLAHLEHRRPQESPPGRSAPVDRAAALAKIDQELRTIEGLATGDGS</sequence>
<name>A0ABS3RAC5_9ACTN</name>
<dbReference type="SUPFAM" id="SSF55961">
    <property type="entry name" value="Bet v1-like"/>
    <property type="match status" value="1"/>
</dbReference>
<keyword evidence="2" id="KW-1185">Reference proteome</keyword>
<dbReference type="RefSeq" id="WP_208271323.1">
    <property type="nucleotide sequence ID" value="NZ_BAAAGM010000046.1"/>
</dbReference>
<accession>A0ABS3RAC5</accession>
<protein>
    <recommendedName>
        <fullName evidence="3">Polyketide cyclase / dehydrase and lipid transport</fullName>
    </recommendedName>
</protein>
<gene>
    <name evidence="1" type="ORF">J4557_36335</name>
</gene>
<evidence type="ECO:0008006" key="3">
    <source>
        <dbReference type="Google" id="ProtNLM"/>
    </source>
</evidence>
<proteinExistence type="predicted"/>
<dbReference type="Proteomes" id="UP000666915">
    <property type="component" value="Unassembled WGS sequence"/>
</dbReference>
<dbReference type="EMBL" id="JAGEOK010000029">
    <property type="protein sequence ID" value="MBO2443012.1"/>
    <property type="molecule type" value="Genomic_DNA"/>
</dbReference>
<organism evidence="1 2">
    <name type="scientific">Actinomadura nitritigenes</name>
    <dbReference type="NCBI Taxonomy" id="134602"/>
    <lineage>
        <taxon>Bacteria</taxon>
        <taxon>Bacillati</taxon>
        <taxon>Actinomycetota</taxon>
        <taxon>Actinomycetes</taxon>
        <taxon>Streptosporangiales</taxon>
        <taxon>Thermomonosporaceae</taxon>
        <taxon>Actinomadura</taxon>
    </lineage>
</organism>
<evidence type="ECO:0000313" key="1">
    <source>
        <dbReference type="EMBL" id="MBO2443012.1"/>
    </source>
</evidence>
<evidence type="ECO:0000313" key="2">
    <source>
        <dbReference type="Proteomes" id="UP000666915"/>
    </source>
</evidence>
<comment type="caution">
    <text evidence="1">The sequence shown here is derived from an EMBL/GenBank/DDBJ whole genome shotgun (WGS) entry which is preliminary data.</text>
</comment>